<comment type="subcellular location">
    <subcellularLocation>
        <location evidence="1">Cell envelope</location>
    </subcellularLocation>
</comment>
<keyword evidence="2" id="KW-0201">Cytochrome c-type biogenesis</keyword>
<protein>
    <submittedName>
        <fullName evidence="8">Thiol-disulfide oxidoreductase ResA</fullName>
    </submittedName>
</protein>
<reference evidence="8 9" key="1">
    <citation type="journal article" date="2020" name="Antonie Van Leeuwenhoek">
        <title>Rhodopirellula heiligendammensis sp. nov., Rhodopirellula pilleata sp. nov., and Rhodopirellula solitaria sp. nov. isolated from natural or artificial marine surfaces in Northern Germany and California, USA, and emended description of the genus Rhodopirellula.</title>
        <authorList>
            <person name="Kallscheuer N."/>
            <person name="Wiegand S."/>
            <person name="Jogler M."/>
            <person name="Boedeker C."/>
            <person name="Peeters S.H."/>
            <person name="Rast P."/>
            <person name="Heuer A."/>
            <person name="Jetten M.S.M."/>
            <person name="Rohde M."/>
            <person name="Jogler C."/>
        </authorList>
    </citation>
    <scope>NUCLEOTIDE SEQUENCE [LARGE SCALE GENOMIC DNA]</scope>
    <source>
        <strain evidence="8 9">Poly21</strain>
    </source>
</reference>
<dbReference type="InterPro" id="IPR036249">
    <property type="entry name" value="Thioredoxin-like_sf"/>
</dbReference>
<evidence type="ECO:0000256" key="5">
    <source>
        <dbReference type="SAM" id="MobiDB-lite"/>
    </source>
</evidence>
<dbReference type="GO" id="GO:0030313">
    <property type="term" value="C:cell envelope"/>
    <property type="evidence" value="ECO:0007669"/>
    <property type="project" value="UniProtKB-SubCell"/>
</dbReference>
<feature type="chain" id="PRO_5022901236" evidence="6">
    <location>
        <begin position="25"/>
        <end position="468"/>
    </location>
</feature>
<evidence type="ECO:0000256" key="4">
    <source>
        <dbReference type="ARBA" id="ARBA00023284"/>
    </source>
</evidence>
<dbReference type="AlphaFoldDB" id="A0A5C6BFH0"/>
<keyword evidence="9" id="KW-1185">Reference proteome</keyword>
<dbReference type="Pfam" id="PF00578">
    <property type="entry name" value="AhpC-TSA"/>
    <property type="match status" value="1"/>
</dbReference>
<dbReference type="GO" id="GO:0016491">
    <property type="term" value="F:oxidoreductase activity"/>
    <property type="evidence" value="ECO:0007669"/>
    <property type="project" value="InterPro"/>
</dbReference>
<keyword evidence="6" id="KW-0732">Signal</keyword>
<dbReference type="InterPro" id="IPR050553">
    <property type="entry name" value="Thioredoxin_ResA/DsbE_sf"/>
</dbReference>
<dbReference type="SUPFAM" id="SSF52833">
    <property type="entry name" value="Thioredoxin-like"/>
    <property type="match status" value="1"/>
</dbReference>
<evidence type="ECO:0000313" key="8">
    <source>
        <dbReference type="EMBL" id="TWU10788.1"/>
    </source>
</evidence>
<sequence length="468" mass="51233">MSQICFVKGSLAIIVALLAGTGVANRSVAAEQVEVQEKFLGSGVTQKVGGYRPISAKLSDEAEGIEQQPEELVNPRYGKLKFGDKEYSILLDEPQPPATDDADDEGEAEGAEPGAEDVKGDAAETSAAGKDADPDQQAESGTPVEPRLFVDANADGDLTNDPAIDWKATPSGPYKLYRGSAEIDLGDGRMAAVDLYRFDPTDPRRKSLADIVFYYGDFGYEFEFQLDDKPFSTFVAGALSDNARLPIDRDDNGKISRNFETVQIGQPFNFTGTSYEFKVEDGQLRLQTSDEELEQLPMPPDLRIGQPALEFTATTLDGTEVNFPGDYAGKLVMLDFWATWCGPCIGEIPNMKTAYADWHDKGFEILGISFDQPNKEDVLKEFLEERELPWAQVYEGKGWDTSIGNQHDVSGIPFVLLVDGDTGKIMATARELRGPGLSKFIGEALGEEVQEDKDDEETAEDEPAEDDE</sequence>
<evidence type="ECO:0000256" key="2">
    <source>
        <dbReference type="ARBA" id="ARBA00022748"/>
    </source>
</evidence>
<feature type="compositionally biased region" description="Acidic residues" evidence="5">
    <location>
        <begin position="100"/>
        <end position="110"/>
    </location>
</feature>
<evidence type="ECO:0000256" key="3">
    <source>
        <dbReference type="ARBA" id="ARBA00023157"/>
    </source>
</evidence>
<dbReference type="InterPro" id="IPR000866">
    <property type="entry name" value="AhpC/TSA"/>
</dbReference>
<dbReference type="PANTHER" id="PTHR42852">
    <property type="entry name" value="THIOL:DISULFIDE INTERCHANGE PROTEIN DSBE"/>
    <property type="match status" value="1"/>
</dbReference>
<dbReference type="InterPro" id="IPR013766">
    <property type="entry name" value="Thioredoxin_domain"/>
</dbReference>
<dbReference type="GO" id="GO:0017004">
    <property type="term" value="P:cytochrome complex assembly"/>
    <property type="evidence" value="ECO:0007669"/>
    <property type="project" value="UniProtKB-KW"/>
</dbReference>
<feature type="domain" description="Thioredoxin" evidence="7">
    <location>
        <begin position="302"/>
        <end position="451"/>
    </location>
</feature>
<evidence type="ECO:0000259" key="7">
    <source>
        <dbReference type="PROSITE" id="PS51352"/>
    </source>
</evidence>
<name>A0A5C6BFH0_9BACT</name>
<dbReference type="PANTHER" id="PTHR42852:SF6">
    <property type="entry name" value="THIOL:DISULFIDE INTERCHANGE PROTEIN DSBE"/>
    <property type="match status" value="1"/>
</dbReference>
<proteinExistence type="predicted"/>
<keyword evidence="3" id="KW-1015">Disulfide bond</keyword>
<accession>A0A5C6BFH0</accession>
<dbReference type="OrthoDB" id="252709at2"/>
<gene>
    <name evidence="8" type="primary">resA_9</name>
    <name evidence="8" type="ORF">Poly21_46940</name>
</gene>
<comment type="caution">
    <text evidence="8">The sequence shown here is derived from an EMBL/GenBank/DDBJ whole genome shotgun (WGS) entry which is preliminary data.</text>
</comment>
<feature type="compositionally biased region" description="Acidic residues" evidence="5">
    <location>
        <begin position="445"/>
        <end position="468"/>
    </location>
</feature>
<keyword evidence="4" id="KW-0676">Redox-active center</keyword>
<dbReference type="CDD" id="cd02966">
    <property type="entry name" value="TlpA_like_family"/>
    <property type="match status" value="1"/>
</dbReference>
<dbReference type="RefSeq" id="WP_146409170.1">
    <property type="nucleotide sequence ID" value="NZ_SJPU01000003.1"/>
</dbReference>
<feature type="region of interest" description="Disordered" evidence="5">
    <location>
        <begin position="91"/>
        <end position="145"/>
    </location>
</feature>
<evidence type="ECO:0000313" key="9">
    <source>
        <dbReference type="Proteomes" id="UP000319908"/>
    </source>
</evidence>
<evidence type="ECO:0000256" key="6">
    <source>
        <dbReference type="SAM" id="SignalP"/>
    </source>
</evidence>
<dbReference type="Gene3D" id="3.40.30.10">
    <property type="entry name" value="Glutaredoxin"/>
    <property type="match status" value="1"/>
</dbReference>
<dbReference type="PROSITE" id="PS51352">
    <property type="entry name" value="THIOREDOXIN_2"/>
    <property type="match status" value="1"/>
</dbReference>
<dbReference type="GO" id="GO:0016209">
    <property type="term" value="F:antioxidant activity"/>
    <property type="evidence" value="ECO:0007669"/>
    <property type="project" value="InterPro"/>
</dbReference>
<dbReference type="EMBL" id="SJPU01000003">
    <property type="protein sequence ID" value="TWU10788.1"/>
    <property type="molecule type" value="Genomic_DNA"/>
</dbReference>
<organism evidence="8 9">
    <name type="scientific">Allorhodopirellula heiligendammensis</name>
    <dbReference type="NCBI Taxonomy" id="2714739"/>
    <lineage>
        <taxon>Bacteria</taxon>
        <taxon>Pseudomonadati</taxon>
        <taxon>Planctomycetota</taxon>
        <taxon>Planctomycetia</taxon>
        <taxon>Pirellulales</taxon>
        <taxon>Pirellulaceae</taxon>
        <taxon>Allorhodopirellula</taxon>
    </lineage>
</organism>
<feature type="signal peptide" evidence="6">
    <location>
        <begin position="1"/>
        <end position="24"/>
    </location>
</feature>
<feature type="region of interest" description="Disordered" evidence="5">
    <location>
        <begin position="443"/>
        <end position="468"/>
    </location>
</feature>
<evidence type="ECO:0000256" key="1">
    <source>
        <dbReference type="ARBA" id="ARBA00004196"/>
    </source>
</evidence>
<dbReference type="Proteomes" id="UP000319908">
    <property type="component" value="Unassembled WGS sequence"/>
</dbReference>